<dbReference type="RefSeq" id="WP_115534984.1">
    <property type="nucleotide sequence ID" value="NZ_QRGA01000009.1"/>
</dbReference>
<dbReference type="Gene3D" id="2.40.37.20">
    <property type="entry name" value="D-serine dehydratase-like domain"/>
    <property type="match status" value="1"/>
</dbReference>
<dbReference type="GO" id="GO:0046872">
    <property type="term" value="F:metal ion binding"/>
    <property type="evidence" value="ECO:0007669"/>
    <property type="project" value="UniProtKB-KW"/>
</dbReference>
<dbReference type="GO" id="GO:0036088">
    <property type="term" value="P:D-serine catabolic process"/>
    <property type="evidence" value="ECO:0007669"/>
    <property type="project" value="TreeGrafter"/>
</dbReference>
<organism evidence="9 10">
    <name type="scientific">Trinickia dinghuensis</name>
    <dbReference type="NCBI Taxonomy" id="2291023"/>
    <lineage>
        <taxon>Bacteria</taxon>
        <taxon>Pseudomonadati</taxon>
        <taxon>Pseudomonadota</taxon>
        <taxon>Betaproteobacteria</taxon>
        <taxon>Burkholderiales</taxon>
        <taxon>Burkholderiaceae</taxon>
        <taxon>Trinickia</taxon>
    </lineage>
</organism>
<comment type="cofactor">
    <cofactor evidence="2">
        <name>Zn(2+)</name>
        <dbReference type="ChEBI" id="CHEBI:29105"/>
    </cofactor>
</comment>
<dbReference type="SUPFAM" id="SSF51419">
    <property type="entry name" value="PLP-binding barrel"/>
    <property type="match status" value="1"/>
</dbReference>
<keyword evidence="5" id="KW-0862">Zinc</keyword>
<comment type="similarity">
    <text evidence="3">Belongs to the DSD1 family.</text>
</comment>
<dbReference type="CDD" id="cd06812">
    <property type="entry name" value="PLPDE_III_DSD_D-TA_like_1"/>
    <property type="match status" value="1"/>
</dbReference>
<dbReference type="OrthoDB" id="9772497at2"/>
<keyword evidence="6" id="KW-0663">Pyridoxal phosphate</keyword>
<comment type="caution">
    <text evidence="9">The sequence shown here is derived from an EMBL/GenBank/DDBJ whole genome shotgun (WGS) entry which is preliminary data.</text>
</comment>
<keyword evidence="10" id="KW-1185">Reference proteome</keyword>
<feature type="domain" description="D-serine dehydratase-like" evidence="8">
    <location>
        <begin position="260"/>
        <end position="381"/>
    </location>
</feature>
<dbReference type="PANTHER" id="PTHR28004">
    <property type="entry name" value="ZGC:162816-RELATED"/>
    <property type="match status" value="1"/>
</dbReference>
<proteinExistence type="inferred from homology"/>
<dbReference type="FunFam" id="3.20.20.10:FF:000016">
    <property type="entry name" value="D-serine dehydratase"/>
    <property type="match status" value="1"/>
</dbReference>
<dbReference type="InterPro" id="IPR042208">
    <property type="entry name" value="D-ser_dehydrat-like_sf"/>
</dbReference>
<evidence type="ECO:0000256" key="4">
    <source>
        <dbReference type="ARBA" id="ARBA00022723"/>
    </source>
</evidence>
<protein>
    <submittedName>
        <fullName evidence="9">DSD1 family PLP-dependent enzyme</fullName>
    </submittedName>
</protein>
<gene>
    <name evidence="9" type="ORF">DWV00_17295</name>
</gene>
<dbReference type="InterPro" id="IPR029066">
    <property type="entry name" value="PLP-binding_barrel"/>
</dbReference>
<name>A0A3D8JYU4_9BURK</name>
<evidence type="ECO:0000259" key="8">
    <source>
        <dbReference type="SMART" id="SM01119"/>
    </source>
</evidence>
<dbReference type="Pfam" id="PF01168">
    <property type="entry name" value="Ala_racemase_N"/>
    <property type="match status" value="1"/>
</dbReference>
<comment type="cofactor">
    <cofactor evidence="1">
        <name>pyridoxal 5'-phosphate</name>
        <dbReference type="ChEBI" id="CHEBI:597326"/>
    </cofactor>
</comment>
<accession>A0A3D8JYU4</accession>
<dbReference type="InterPro" id="IPR051466">
    <property type="entry name" value="D-amino_acid_metab_enzyme"/>
</dbReference>
<reference evidence="9 10" key="1">
    <citation type="submission" date="2018-08" db="EMBL/GenBank/DDBJ databases">
        <title>Paraburkholderia sp. DHOM06 isolated from forest soil.</title>
        <authorList>
            <person name="Gao Z.-H."/>
            <person name="Qiu L.-H."/>
        </authorList>
    </citation>
    <scope>NUCLEOTIDE SEQUENCE [LARGE SCALE GENOMIC DNA]</scope>
    <source>
        <strain evidence="9 10">DHOM06</strain>
    </source>
</reference>
<evidence type="ECO:0000256" key="5">
    <source>
        <dbReference type="ARBA" id="ARBA00022833"/>
    </source>
</evidence>
<dbReference type="SMART" id="SM01119">
    <property type="entry name" value="D-ser_dehydrat"/>
    <property type="match status" value="1"/>
</dbReference>
<evidence type="ECO:0000256" key="3">
    <source>
        <dbReference type="ARBA" id="ARBA00005323"/>
    </source>
</evidence>
<dbReference type="InterPro" id="IPR026956">
    <property type="entry name" value="D-ser_dehydrat-like_dom"/>
</dbReference>
<dbReference type="AlphaFoldDB" id="A0A3D8JYU4"/>
<evidence type="ECO:0000256" key="2">
    <source>
        <dbReference type="ARBA" id="ARBA00001947"/>
    </source>
</evidence>
<evidence type="ECO:0000313" key="9">
    <source>
        <dbReference type="EMBL" id="RDU97795.1"/>
    </source>
</evidence>
<dbReference type="PANTHER" id="PTHR28004:SF2">
    <property type="entry name" value="D-SERINE DEHYDRATASE"/>
    <property type="match status" value="1"/>
</dbReference>
<evidence type="ECO:0000313" key="10">
    <source>
        <dbReference type="Proteomes" id="UP000256838"/>
    </source>
</evidence>
<keyword evidence="7" id="KW-0456">Lyase</keyword>
<keyword evidence="4" id="KW-0479">Metal-binding</keyword>
<evidence type="ECO:0000256" key="6">
    <source>
        <dbReference type="ARBA" id="ARBA00022898"/>
    </source>
</evidence>
<sequence length="395" mass="42647">MNSDTLDTLDTLDTPAAIVDISRMERNIATMQKRMDTFGVRFRPHVKTTKCLDVIRAQLRAGARGVTVSTLKEAEACFAAGIVDILYAVGIVPSKLARAMALKRLGCDLKLVVDNLAAAEAIVSYCLDEGDAFEVWIEVDTDGHRAGIEPEQDALLDVARTLHEGGMRVGGVMAHAGSSYELHTPEALRALAEQERARCVRAAERLRESGIDCPTVSVGSTPTALSAANLDGVTEVRAGVYVYFDLVMHNVGVCRLDDLALSVLTTVIGHNPEKGWVFVDAGWMAMSRDRGTSKQARDFQYGLPCAIDGTPIEGHLLIAANQEHGILTATDTKPGSMPESTTSASDETDVTTRFPLGTKLRIFPNHACATGAQFSEYHALAPSGELTVWQRLHGW</sequence>
<dbReference type="Pfam" id="PF14031">
    <property type="entry name" value="D-ser_dehydrat"/>
    <property type="match status" value="1"/>
</dbReference>
<dbReference type="InterPro" id="IPR001608">
    <property type="entry name" value="Ala_racemase_N"/>
</dbReference>
<dbReference type="Gene3D" id="3.20.20.10">
    <property type="entry name" value="Alanine racemase"/>
    <property type="match status" value="1"/>
</dbReference>
<evidence type="ECO:0000256" key="7">
    <source>
        <dbReference type="ARBA" id="ARBA00023239"/>
    </source>
</evidence>
<dbReference type="Proteomes" id="UP000256838">
    <property type="component" value="Unassembled WGS sequence"/>
</dbReference>
<dbReference type="EMBL" id="QRGA01000009">
    <property type="protein sequence ID" value="RDU97795.1"/>
    <property type="molecule type" value="Genomic_DNA"/>
</dbReference>
<dbReference type="GO" id="GO:0008721">
    <property type="term" value="F:D-serine ammonia-lyase activity"/>
    <property type="evidence" value="ECO:0007669"/>
    <property type="project" value="TreeGrafter"/>
</dbReference>
<evidence type="ECO:0000256" key="1">
    <source>
        <dbReference type="ARBA" id="ARBA00001933"/>
    </source>
</evidence>